<accession>A0A5J4KSK5</accession>
<dbReference type="AlphaFoldDB" id="A0A5J4KSK5"/>
<organism evidence="1">
    <name type="scientific">hot springs metagenome</name>
    <dbReference type="NCBI Taxonomy" id="433727"/>
    <lineage>
        <taxon>unclassified sequences</taxon>
        <taxon>metagenomes</taxon>
        <taxon>ecological metagenomes</taxon>
    </lineage>
</organism>
<reference evidence="1" key="1">
    <citation type="submission" date="2019-10" db="EMBL/GenBank/DDBJ databases">
        <title>Metagenomic sequencing of thiosulfate-disproportionating enrichment culture.</title>
        <authorList>
            <person name="Umezawa K."/>
            <person name="Kojima H."/>
            <person name="Fukui M."/>
        </authorList>
    </citation>
    <scope>NUCLEOTIDE SEQUENCE</scope>
    <source>
        <strain evidence="1">45J</strain>
    </source>
</reference>
<dbReference type="EMBL" id="BLAB01000001">
    <property type="protein sequence ID" value="GER92678.1"/>
    <property type="molecule type" value="Genomic_DNA"/>
</dbReference>
<proteinExistence type="predicted"/>
<gene>
    <name evidence="1" type="ORF">A45J_0396</name>
</gene>
<comment type="caution">
    <text evidence="1">The sequence shown here is derived from an EMBL/GenBank/DDBJ whole genome shotgun (WGS) entry which is preliminary data.</text>
</comment>
<evidence type="ECO:0000313" key="1">
    <source>
        <dbReference type="EMBL" id="GER92678.1"/>
    </source>
</evidence>
<protein>
    <submittedName>
        <fullName evidence="1">Uncharacterized protein</fullName>
    </submittedName>
</protein>
<sequence length="152" mass="18133">MMKGKSYIVENRELAFKVYCEEGGNIESTLRRLEKEHGLKLSKPTFYDWMKKFNFKDRLKNIDAERQKNKDSQISFEEKMMSDLMKQKEKYEKYFDGIAGIDNQAQYAYTNIVKTIIELSRKIKPHQKETKDPAEMKRLAEEILESEYGIKR</sequence>
<name>A0A5J4KSK5_9ZZZZ</name>